<comment type="catalytic activity">
    <reaction evidence="7">
        <text>UDP-N-acetyl-alpha-D-muramoyl-L-alanyl-gamma-D-glutamyl-L-lysyl-D-alanyl-D-alanine + di-trans,octa-cis-undecaprenyl phosphate = Mur2Ac(oyl-L-Ala-gamma-D-Glu-L-Lys-D-Ala-D-Ala)-di-trans,octa-cis-undecaprenyl diphosphate + UMP</text>
        <dbReference type="Rhea" id="RHEA:21920"/>
        <dbReference type="ChEBI" id="CHEBI:57865"/>
        <dbReference type="ChEBI" id="CHEBI:60032"/>
        <dbReference type="ChEBI" id="CHEBI:60392"/>
        <dbReference type="ChEBI" id="CHEBI:70758"/>
        <dbReference type="EC" id="2.7.8.13"/>
    </reaction>
</comment>
<keyword evidence="7" id="KW-0133">Cell shape</keyword>
<feature type="transmembrane region" description="Helical" evidence="7">
    <location>
        <begin position="301"/>
        <end position="320"/>
    </location>
</feature>
<dbReference type="PROSITE" id="PS01347">
    <property type="entry name" value="MRAY_1"/>
    <property type="match status" value="1"/>
</dbReference>
<feature type="transmembrane region" description="Helical" evidence="7">
    <location>
        <begin position="54"/>
        <end position="73"/>
    </location>
</feature>
<comment type="cofactor">
    <cofactor evidence="7">
        <name>Mg(2+)</name>
        <dbReference type="ChEBI" id="CHEBI:18420"/>
    </cofactor>
</comment>
<feature type="transmembrane region" description="Helical" evidence="7">
    <location>
        <begin position="201"/>
        <end position="219"/>
    </location>
</feature>
<keyword evidence="7" id="KW-0479">Metal-binding</keyword>
<keyword evidence="4 7" id="KW-0812">Transmembrane</keyword>
<name>A0ABT1WNL3_9LACT</name>
<dbReference type="Pfam" id="PF10555">
    <property type="entry name" value="MraY_sig1"/>
    <property type="match status" value="1"/>
</dbReference>
<evidence type="ECO:0000256" key="4">
    <source>
        <dbReference type="ARBA" id="ARBA00022692"/>
    </source>
</evidence>
<comment type="pathway">
    <text evidence="7">Cell wall biogenesis; peptidoglycan biosynthesis.</text>
</comment>
<keyword evidence="7" id="KW-0573">Peptidoglycan synthesis</keyword>
<feature type="transmembrane region" description="Helical" evidence="7">
    <location>
        <begin position="253"/>
        <end position="274"/>
    </location>
</feature>
<comment type="caution">
    <text evidence="9">The sequence shown here is derived from an EMBL/GenBank/DDBJ whole genome shotgun (WGS) entry which is preliminary data.</text>
</comment>
<dbReference type="HAMAP" id="MF_00038">
    <property type="entry name" value="MraY"/>
    <property type="match status" value="1"/>
</dbReference>
<evidence type="ECO:0000313" key="9">
    <source>
        <dbReference type="EMBL" id="MCQ9210081.1"/>
    </source>
</evidence>
<dbReference type="NCBIfam" id="TIGR00445">
    <property type="entry name" value="mraY"/>
    <property type="match status" value="1"/>
</dbReference>
<feature type="transmembrane region" description="Helical" evidence="7">
    <location>
        <begin position="226"/>
        <end position="247"/>
    </location>
</feature>
<dbReference type="InterPro" id="IPR000715">
    <property type="entry name" value="Glycosyl_transferase_4"/>
</dbReference>
<dbReference type="Proteomes" id="UP001059480">
    <property type="component" value="Unassembled WGS sequence"/>
</dbReference>
<feature type="transmembrane region" description="Helical" evidence="7">
    <location>
        <begin position="140"/>
        <end position="162"/>
    </location>
</feature>
<reference evidence="9" key="3">
    <citation type="journal article" date="2023" name="Microbiol. Resour. Announc.">
        <title>Draft Genome Sequence of Granulicatella sp. Strain S8, Isolated from a Marine Fish, Seriola quinqueradiata.</title>
        <authorList>
            <person name="Lee M."/>
            <person name="Farooq A."/>
            <person name="Jeong J.B."/>
            <person name="Jung M.Y."/>
        </authorList>
    </citation>
    <scope>NUCLEOTIDE SEQUENCE</scope>
    <source>
        <strain evidence="9">S8</strain>
    </source>
</reference>
<comment type="subcellular location">
    <subcellularLocation>
        <location evidence="7">Cell membrane</location>
        <topology evidence="7">Multi-pass membrane protein</topology>
    </subcellularLocation>
    <subcellularLocation>
        <location evidence="1">Membrane</location>
        <topology evidence="1">Multi-pass membrane protein</topology>
    </subcellularLocation>
</comment>
<keyword evidence="5 7" id="KW-1133">Transmembrane helix</keyword>
<keyword evidence="7" id="KW-0131">Cell cycle</keyword>
<reference evidence="9" key="1">
    <citation type="submission" date="2022-07" db="EMBL/GenBank/DDBJ databases">
        <authorList>
            <person name="Jung M.-Y."/>
            <person name="Lee M."/>
        </authorList>
    </citation>
    <scope>NUCLEOTIDE SEQUENCE</scope>
    <source>
        <strain evidence="9">S8</strain>
    </source>
</reference>
<evidence type="ECO:0000313" key="10">
    <source>
        <dbReference type="Proteomes" id="UP001059480"/>
    </source>
</evidence>
<comment type="similarity">
    <text evidence="2 7">Belongs to the glycosyltransferase 4 family. MraY subfamily.</text>
</comment>
<evidence type="ECO:0000256" key="6">
    <source>
        <dbReference type="ARBA" id="ARBA00023136"/>
    </source>
</evidence>
<dbReference type="PANTHER" id="PTHR22926:SF5">
    <property type="entry name" value="PHOSPHO-N-ACETYLMURAMOYL-PENTAPEPTIDE-TRANSFERASE HOMOLOG"/>
    <property type="match status" value="1"/>
</dbReference>
<evidence type="ECO:0000256" key="8">
    <source>
        <dbReference type="NCBIfam" id="TIGR00445"/>
    </source>
</evidence>
<dbReference type="RefSeq" id="WP_256945195.1">
    <property type="nucleotide sequence ID" value="NZ_JANHNZ010000004.1"/>
</dbReference>
<proteinExistence type="inferred from homology"/>
<dbReference type="GO" id="GO:0016740">
    <property type="term" value="F:transferase activity"/>
    <property type="evidence" value="ECO:0007669"/>
    <property type="project" value="UniProtKB-KW"/>
</dbReference>
<accession>A0ABT1WNL3</accession>
<keyword evidence="6 7" id="KW-0472">Membrane</keyword>
<reference evidence="9" key="2">
    <citation type="journal article" date="2023" name="Curr. Microbiol.">
        <title>Granulicatella seriolae sp. nov., a Novel Facultative Anaerobe Isolated from Yellowtail Marine Fish.</title>
        <authorList>
            <person name="Lee M."/>
            <person name="Choi Y.J."/>
            <person name="Farooq A."/>
            <person name="Jeong J.B."/>
            <person name="Jung M.Y."/>
        </authorList>
    </citation>
    <scope>NUCLEOTIDE SEQUENCE</scope>
    <source>
        <strain evidence="9">S8</strain>
    </source>
</reference>
<evidence type="ECO:0000256" key="5">
    <source>
        <dbReference type="ARBA" id="ARBA00022989"/>
    </source>
</evidence>
<protein>
    <recommendedName>
        <fullName evidence="7 8">Phospho-N-acetylmuramoyl-pentapeptide-transferase</fullName>
        <ecNumber evidence="7 8">2.7.8.13</ecNumber>
    </recommendedName>
    <alternativeName>
        <fullName evidence="7">UDP-MurNAc-pentapeptide phosphotransferase</fullName>
    </alternativeName>
</protein>
<keyword evidence="7" id="KW-0961">Cell wall biogenesis/degradation</keyword>
<keyword evidence="7" id="KW-0132">Cell division</keyword>
<feature type="transmembrane region" description="Helical" evidence="7">
    <location>
        <begin position="174"/>
        <end position="195"/>
    </location>
</feature>
<keyword evidence="7" id="KW-1003">Cell membrane</keyword>
<organism evidence="9 10">
    <name type="scientific">Granulicatella seriolae</name>
    <dbReference type="NCBI Taxonomy" id="2967226"/>
    <lineage>
        <taxon>Bacteria</taxon>
        <taxon>Bacillati</taxon>
        <taxon>Bacillota</taxon>
        <taxon>Bacilli</taxon>
        <taxon>Lactobacillales</taxon>
        <taxon>Carnobacteriaceae</taxon>
        <taxon>Granulicatella</taxon>
    </lineage>
</organism>
<comment type="function">
    <text evidence="7">Catalyzes the initial step of the lipid cycle reactions in the biosynthesis of the cell wall peptidoglycan: transfers peptidoglycan precursor phospho-MurNAc-pentapeptide from UDP-MurNAc-pentapeptide onto the lipid carrier undecaprenyl phosphate, yielding undecaprenyl-pyrophosphoryl-MurNAc-pentapeptide, known as lipid I.</text>
</comment>
<dbReference type="PROSITE" id="PS01348">
    <property type="entry name" value="MRAY_2"/>
    <property type="match status" value="1"/>
</dbReference>
<dbReference type="EMBL" id="JANHNZ010000004">
    <property type="protein sequence ID" value="MCQ9210081.1"/>
    <property type="molecule type" value="Genomic_DNA"/>
</dbReference>
<keyword evidence="3 7" id="KW-0808">Transferase</keyword>
<dbReference type="InterPro" id="IPR018480">
    <property type="entry name" value="PNAcMuramoyl-5peptid_Trfase_CS"/>
</dbReference>
<evidence type="ECO:0000256" key="1">
    <source>
        <dbReference type="ARBA" id="ARBA00004141"/>
    </source>
</evidence>
<dbReference type="EC" id="2.7.8.13" evidence="7 8"/>
<feature type="transmembrane region" description="Helical" evidence="7">
    <location>
        <begin position="6"/>
        <end position="27"/>
    </location>
</feature>
<feature type="transmembrane region" description="Helical" evidence="7">
    <location>
        <begin position="117"/>
        <end position="134"/>
    </location>
</feature>
<dbReference type="PANTHER" id="PTHR22926">
    <property type="entry name" value="PHOSPHO-N-ACETYLMURAMOYL-PENTAPEPTIDE-TRANSFERASE"/>
    <property type="match status" value="1"/>
</dbReference>
<dbReference type="InterPro" id="IPR003524">
    <property type="entry name" value="PNAcMuramoyl-5peptid_Trfase"/>
</dbReference>
<evidence type="ECO:0000256" key="2">
    <source>
        <dbReference type="ARBA" id="ARBA00005583"/>
    </source>
</evidence>
<sequence length="321" mass="35420">MNLAQALFIVAIVCALTLILMPFYIGFMRVKQLGQTTLKDGPTWHEQKSGTPTMGGVVFLATILIGVVIFGLVYNTFNIKLFNGIFIFTFFGLIGFADDFIKVFHKQNEGLNRKQKFISQLIGSALFVTLFLWSGQEPLIHLPFIGDVSNVLIFALFTIIWITGFSNAVNLTDGIDGLAASTNIIAYGTYAYLAYQSSQTEVLILCLSVVGGLLGFLFFNRKPAKIFMGDVGSLALGAGLAIISLMLHHEWSLLGIGIVFVCETASVMLQVASFQLRGKRIFKMSPIHHHFEMSGWSEWKVVIIFSLVGLMGSLMTLFFIS</sequence>
<dbReference type="Pfam" id="PF00953">
    <property type="entry name" value="Glycos_transf_4"/>
    <property type="match status" value="1"/>
</dbReference>
<gene>
    <name evidence="7 9" type="primary">mraY</name>
    <name evidence="9" type="ORF">NPA36_05905</name>
</gene>
<dbReference type="CDD" id="cd06852">
    <property type="entry name" value="GT_MraY"/>
    <property type="match status" value="1"/>
</dbReference>
<evidence type="ECO:0000256" key="7">
    <source>
        <dbReference type="HAMAP-Rule" id="MF_00038"/>
    </source>
</evidence>
<keyword evidence="7" id="KW-0460">Magnesium</keyword>
<feature type="transmembrane region" description="Helical" evidence="7">
    <location>
        <begin position="79"/>
        <end position="97"/>
    </location>
</feature>
<evidence type="ECO:0000256" key="3">
    <source>
        <dbReference type="ARBA" id="ARBA00022679"/>
    </source>
</evidence>
<keyword evidence="10" id="KW-1185">Reference proteome</keyword>